<gene>
    <name evidence="2" type="ORF">FB559_0959</name>
</gene>
<reference evidence="2 3" key="1">
    <citation type="submission" date="2019-06" db="EMBL/GenBank/DDBJ databases">
        <title>Sequencing the genomes of 1000 actinobacteria strains.</title>
        <authorList>
            <person name="Klenk H.-P."/>
        </authorList>
    </citation>
    <scope>NUCLEOTIDE SEQUENCE [LARGE SCALE GENOMIC DNA]</scope>
    <source>
        <strain evidence="2 3">DSM 102200</strain>
    </source>
</reference>
<feature type="domain" description="HTH cro/C1-type" evidence="1">
    <location>
        <begin position="16"/>
        <end position="70"/>
    </location>
</feature>
<dbReference type="PROSITE" id="PS50943">
    <property type="entry name" value="HTH_CROC1"/>
    <property type="match status" value="1"/>
</dbReference>
<comment type="caution">
    <text evidence="2">The sequence shown here is derived from an EMBL/GenBank/DDBJ whole genome shotgun (WGS) entry which is preliminary data.</text>
</comment>
<organism evidence="2 3">
    <name type="scientific">Actinoallomurus bryophytorum</name>
    <dbReference type="NCBI Taxonomy" id="1490222"/>
    <lineage>
        <taxon>Bacteria</taxon>
        <taxon>Bacillati</taxon>
        <taxon>Actinomycetota</taxon>
        <taxon>Actinomycetes</taxon>
        <taxon>Streptosporangiales</taxon>
        <taxon>Thermomonosporaceae</taxon>
        <taxon>Actinoallomurus</taxon>
    </lineage>
</organism>
<proteinExistence type="predicted"/>
<dbReference type="Pfam" id="PF19054">
    <property type="entry name" value="DUF5753"/>
    <property type="match status" value="1"/>
</dbReference>
<evidence type="ECO:0000313" key="2">
    <source>
        <dbReference type="EMBL" id="TQL95456.1"/>
    </source>
</evidence>
<protein>
    <submittedName>
        <fullName evidence="2">Transcriptional regulator with XRE-family HTH domain</fullName>
    </submittedName>
</protein>
<keyword evidence="3" id="KW-1185">Reference proteome</keyword>
<dbReference type="Pfam" id="PF13560">
    <property type="entry name" value="HTH_31"/>
    <property type="match status" value="1"/>
</dbReference>
<dbReference type="Proteomes" id="UP000316096">
    <property type="component" value="Unassembled WGS sequence"/>
</dbReference>
<evidence type="ECO:0000313" key="3">
    <source>
        <dbReference type="Proteomes" id="UP000316096"/>
    </source>
</evidence>
<dbReference type="SMART" id="SM00530">
    <property type="entry name" value="HTH_XRE"/>
    <property type="match status" value="1"/>
</dbReference>
<dbReference type="SUPFAM" id="SSF47413">
    <property type="entry name" value="lambda repressor-like DNA-binding domains"/>
    <property type="match status" value="1"/>
</dbReference>
<dbReference type="RefSeq" id="WP_141953665.1">
    <property type="nucleotide sequence ID" value="NZ_VFOZ01000001.1"/>
</dbReference>
<dbReference type="EMBL" id="VFOZ01000001">
    <property type="protein sequence ID" value="TQL95456.1"/>
    <property type="molecule type" value="Genomic_DNA"/>
</dbReference>
<dbReference type="AlphaFoldDB" id="A0A543CED6"/>
<name>A0A543CED6_9ACTN</name>
<sequence length="258" mass="28881">MANRVDPAMATFGKAVRAFRMAKGFTQDQLAQTINYSKAWLSNVETGQLRPLRKVICEFEAALGVTDQALLELYDELSKETVPGWARDWWDEEARASSLRAFEDSLIYGLLQTEDYARAVFRGDEEALQHRMARQARVLAGNPPTVRCVLDEMALYREIGGREVMRAQLEHLVTTATSIATIQIVPASANPHRLGAFTIASVDGGDVAYVENAVRGVVTNDRKDLLHLNDIWESIRSQALPVGMSIDFIARTVEERWI</sequence>
<dbReference type="Gene3D" id="1.10.260.40">
    <property type="entry name" value="lambda repressor-like DNA-binding domains"/>
    <property type="match status" value="1"/>
</dbReference>
<dbReference type="InterPro" id="IPR043917">
    <property type="entry name" value="DUF5753"/>
</dbReference>
<accession>A0A543CED6</accession>
<dbReference type="CDD" id="cd00093">
    <property type="entry name" value="HTH_XRE"/>
    <property type="match status" value="1"/>
</dbReference>
<dbReference type="OrthoDB" id="3469353at2"/>
<evidence type="ECO:0000259" key="1">
    <source>
        <dbReference type="PROSITE" id="PS50943"/>
    </source>
</evidence>
<dbReference type="InterPro" id="IPR001387">
    <property type="entry name" value="Cro/C1-type_HTH"/>
</dbReference>
<dbReference type="GO" id="GO:0003677">
    <property type="term" value="F:DNA binding"/>
    <property type="evidence" value="ECO:0007669"/>
    <property type="project" value="InterPro"/>
</dbReference>
<dbReference type="InterPro" id="IPR010982">
    <property type="entry name" value="Lambda_DNA-bd_dom_sf"/>
</dbReference>